<dbReference type="Gene3D" id="3.40.190.10">
    <property type="entry name" value="Periplasmic binding protein-like II"/>
    <property type="match status" value="1"/>
</dbReference>
<dbReference type="SUPFAM" id="SSF53850">
    <property type="entry name" value="Periplasmic binding protein-like II"/>
    <property type="match status" value="1"/>
</dbReference>
<accession>A0ABW5APS6</accession>
<reference evidence="2" key="1">
    <citation type="journal article" date="2019" name="Int. J. Syst. Evol. Microbiol.">
        <title>The Global Catalogue of Microorganisms (GCM) 10K type strain sequencing project: providing services to taxonomists for standard genome sequencing and annotation.</title>
        <authorList>
            <consortium name="The Broad Institute Genomics Platform"/>
            <consortium name="The Broad Institute Genome Sequencing Center for Infectious Disease"/>
            <person name="Wu L."/>
            <person name="Ma J."/>
        </authorList>
    </citation>
    <scope>NUCLEOTIDE SEQUENCE [LARGE SCALE GENOMIC DNA]</scope>
    <source>
        <strain evidence="2">CGMCC 1.6774</strain>
    </source>
</reference>
<comment type="caution">
    <text evidence="1">The sequence shown here is derived from an EMBL/GenBank/DDBJ whole genome shotgun (WGS) entry which is preliminary data.</text>
</comment>
<organism evidence="1 2">
    <name type="scientific">Rhodoplanes azumiensis</name>
    <dbReference type="NCBI Taxonomy" id="1897628"/>
    <lineage>
        <taxon>Bacteria</taxon>
        <taxon>Pseudomonadati</taxon>
        <taxon>Pseudomonadota</taxon>
        <taxon>Alphaproteobacteria</taxon>
        <taxon>Hyphomicrobiales</taxon>
        <taxon>Nitrobacteraceae</taxon>
        <taxon>Rhodoplanes</taxon>
    </lineage>
</organism>
<evidence type="ECO:0000313" key="1">
    <source>
        <dbReference type="EMBL" id="MFD2184220.1"/>
    </source>
</evidence>
<name>A0ABW5APS6_9BRAD</name>
<dbReference type="RefSeq" id="WP_378479366.1">
    <property type="nucleotide sequence ID" value="NZ_JBHUIW010000025.1"/>
</dbReference>
<proteinExistence type="predicted"/>
<evidence type="ECO:0000313" key="2">
    <source>
        <dbReference type="Proteomes" id="UP001597314"/>
    </source>
</evidence>
<dbReference type="EMBL" id="JBHUIW010000025">
    <property type="protein sequence ID" value="MFD2184220.1"/>
    <property type="molecule type" value="Genomic_DNA"/>
</dbReference>
<dbReference type="Proteomes" id="UP001597314">
    <property type="component" value="Unassembled WGS sequence"/>
</dbReference>
<keyword evidence="2" id="KW-1185">Reference proteome</keyword>
<gene>
    <name evidence="1" type="ORF">ACFSOX_18860</name>
</gene>
<protein>
    <submittedName>
        <fullName evidence="1">ABC transporter substrate-binding protein</fullName>
    </submittedName>
</protein>
<sequence length="298" mass="32748">MTEPEKKLRLHTLLGTHPNTKALKSGAVVSDLVAFDFADIPVANRGFKPMVRQHVFDFGELAIGTFLQARVAGAPYRLIPATVVGRGQLHTIAYVPERGPLAPGDLAGKRVGVRAYSQTTGIWLRGMLEELYGVDPERIDWVTFEDAHVAGYQDPPFVRRAAEGEDLVTMLLDGALDAAIVGDRFPDPRLAPLVPDPETANRRWAETHGGVPINHMLVVREEIAAARPDVVRELYRMIRESTAAGGLPTDDATAALRFGIEPNRRSLELIVDYAFRQKLIPERVSVDSLFDDTARGLA</sequence>